<reference evidence="1 2" key="1">
    <citation type="submission" date="2016-10" db="EMBL/GenBank/DDBJ databases">
        <authorList>
            <person name="de Groot N.N."/>
        </authorList>
    </citation>
    <scope>NUCLEOTIDE SEQUENCE [LARGE SCALE GENOMIC DNA]</scope>
    <source>
        <strain evidence="1 2">DSM 25294</strain>
    </source>
</reference>
<evidence type="ECO:0000313" key="2">
    <source>
        <dbReference type="Proteomes" id="UP000199382"/>
    </source>
</evidence>
<dbReference type="OrthoDB" id="9779889at2"/>
<dbReference type="RefSeq" id="WP_093160958.1">
    <property type="nucleotide sequence ID" value="NZ_FNEK01000050.1"/>
</dbReference>
<dbReference type="AlphaFoldDB" id="A0A1G9E2V9"/>
<gene>
    <name evidence="1" type="ORF">SAMN04488026_105024</name>
</gene>
<proteinExistence type="predicted"/>
<dbReference type="EMBL" id="FNEK01000050">
    <property type="protein sequence ID" value="SDK70407.1"/>
    <property type="molecule type" value="Genomic_DNA"/>
</dbReference>
<dbReference type="Proteomes" id="UP000199382">
    <property type="component" value="Unassembled WGS sequence"/>
</dbReference>
<protein>
    <submittedName>
        <fullName evidence="1">Uncharacterized protein</fullName>
    </submittedName>
</protein>
<keyword evidence="2" id="KW-1185">Reference proteome</keyword>
<organism evidence="1 2">
    <name type="scientific">Aliiruegeria lutimaris</name>
    <dbReference type="NCBI Taxonomy" id="571298"/>
    <lineage>
        <taxon>Bacteria</taxon>
        <taxon>Pseudomonadati</taxon>
        <taxon>Pseudomonadota</taxon>
        <taxon>Alphaproteobacteria</taxon>
        <taxon>Rhodobacterales</taxon>
        <taxon>Roseobacteraceae</taxon>
        <taxon>Aliiruegeria</taxon>
    </lineage>
</organism>
<accession>A0A1G9E2V9</accession>
<sequence length="149" mass="15881">MLPQTLRGAVFVPAKLFLVAIISLFPAGPVSADGKFGPCYPDDAAIAKSVLSSLGRAASPLSFSVVNDDPTTTLMVVDPDRRNFCWSPPFEAGAGVFLKGKRIGVRVPLYCENGQTGTGSIKGRGRSYTVNVRIERGPSFKEKVSFRGS</sequence>
<evidence type="ECO:0000313" key="1">
    <source>
        <dbReference type="EMBL" id="SDK70407.1"/>
    </source>
</evidence>
<name>A0A1G9E2V9_9RHOB</name>